<dbReference type="PANTHER" id="PTHR10629:SF52">
    <property type="entry name" value="DNA (CYTOSINE-5)-METHYLTRANSFERASE 1"/>
    <property type="match status" value="1"/>
</dbReference>
<dbReference type="GO" id="GO:0044027">
    <property type="term" value="P:negative regulation of gene expression via chromosomal CpG island methylation"/>
    <property type="evidence" value="ECO:0007669"/>
    <property type="project" value="TreeGrafter"/>
</dbReference>
<evidence type="ECO:0000313" key="7">
    <source>
        <dbReference type="EMBL" id="CAE0572660.1"/>
    </source>
</evidence>
<comment type="similarity">
    <text evidence="4 5">Belongs to the class I-like SAM-binding methyltransferase superfamily. C5-methyltransferase family.</text>
</comment>
<evidence type="ECO:0000256" key="1">
    <source>
        <dbReference type="ARBA" id="ARBA00022603"/>
    </source>
</evidence>
<keyword evidence="1 4" id="KW-0489">Methyltransferase</keyword>
<dbReference type="GO" id="GO:0005634">
    <property type="term" value="C:nucleus"/>
    <property type="evidence" value="ECO:0007669"/>
    <property type="project" value="TreeGrafter"/>
</dbReference>
<sequence length="526" mass="55448">MTQPKKMPADVVAGVAAGGASSAAAVSAAEGAVPEWMADWSLALAHRAEPHGGLPVGAVLVQPHSAERLRKLLLSACGARLPLETHRLGPSPHRRLDSGLMVHCPPPIATLFEAAIAGEAPLCTSLAEFVSRAPVVYLSGVRRHERVLGRAPPAARGLPAAPPPPFTFAEVFAGIGGFRLGLEPLGGVCSLACEVDPMACATYRLNFARDGALLEADLTGLPADELPAFDLLAAGFPCQTFSVRGEQRGVESTPTDWRGGLYLELVRLLAACRPKAFLFENVPGLVTLGGGGRSAAVSGKPTTFRAGSVLRGMVAAFEGCGYVVSWRVLNSRHWLPQYRERLFLAGVRRDCEARPMDWSGLCYEGGSHAPAGAGGGGSVAEILEPDDAPDCLAAELTEAQLSVVMAQLEARGECLADRAIPTEGKAPTLISLYQKTGGFSTKFVCEERDGTPRDGAPPRRRPRFLTPRECSRLMGFPESYSIPPRKQGAGYSGFYRQIGNAVCPPVVAAVGERLLEAAGVRAADET</sequence>
<dbReference type="GO" id="GO:0003886">
    <property type="term" value="F:DNA (cytosine-5-)-methyltransferase activity"/>
    <property type="evidence" value="ECO:0007669"/>
    <property type="project" value="UniProtKB-EC"/>
</dbReference>
<dbReference type="SUPFAM" id="SSF53335">
    <property type="entry name" value="S-adenosyl-L-methionine-dependent methyltransferases"/>
    <property type="match status" value="1"/>
</dbReference>
<dbReference type="InterPro" id="IPR050390">
    <property type="entry name" value="C5-Methyltransferase"/>
</dbReference>
<dbReference type="PROSITE" id="PS00095">
    <property type="entry name" value="C5_MTASE_2"/>
    <property type="match status" value="1"/>
</dbReference>
<evidence type="ECO:0000256" key="4">
    <source>
        <dbReference type="PROSITE-ProRule" id="PRU01016"/>
    </source>
</evidence>
<proteinExistence type="inferred from homology"/>
<dbReference type="PROSITE" id="PS00094">
    <property type="entry name" value="C5_MTASE_1"/>
    <property type="match status" value="1"/>
</dbReference>
<dbReference type="PANTHER" id="PTHR10629">
    <property type="entry name" value="CYTOSINE-SPECIFIC METHYLTRANSFERASE"/>
    <property type="match status" value="1"/>
</dbReference>
<evidence type="ECO:0000256" key="5">
    <source>
        <dbReference type="RuleBase" id="RU000416"/>
    </source>
</evidence>
<dbReference type="Pfam" id="PF00145">
    <property type="entry name" value="DNA_methylase"/>
    <property type="match status" value="1"/>
</dbReference>
<dbReference type="GO" id="GO:0032259">
    <property type="term" value="P:methylation"/>
    <property type="evidence" value="ECO:0007669"/>
    <property type="project" value="UniProtKB-KW"/>
</dbReference>
<comment type="catalytic activity">
    <reaction evidence="6">
        <text>a 2'-deoxycytidine in DNA + S-adenosyl-L-methionine = a 5-methyl-2'-deoxycytidine in DNA + S-adenosyl-L-homocysteine + H(+)</text>
        <dbReference type="Rhea" id="RHEA:13681"/>
        <dbReference type="Rhea" id="RHEA-COMP:11369"/>
        <dbReference type="Rhea" id="RHEA-COMP:11370"/>
        <dbReference type="ChEBI" id="CHEBI:15378"/>
        <dbReference type="ChEBI" id="CHEBI:57856"/>
        <dbReference type="ChEBI" id="CHEBI:59789"/>
        <dbReference type="ChEBI" id="CHEBI:85452"/>
        <dbReference type="ChEBI" id="CHEBI:85454"/>
        <dbReference type="EC" id="2.1.1.37"/>
    </reaction>
</comment>
<keyword evidence="3 4" id="KW-0949">S-adenosyl-L-methionine</keyword>
<evidence type="ECO:0000256" key="3">
    <source>
        <dbReference type="ARBA" id="ARBA00022691"/>
    </source>
</evidence>
<dbReference type="Gene3D" id="3.40.50.150">
    <property type="entry name" value="Vaccinia Virus protein VP39"/>
    <property type="match status" value="1"/>
</dbReference>
<dbReference type="Gene3D" id="3.90.120.10">
    <property type="entry name" value="DNA Methylase, subunit A, domain 2"/>
    <property type="match status" value="1"/>
</dbReference>
<gene>
    <name evidence="7" type="ORF">EHUX00137_LOCUS31505</name>
</gene>
<protein>
    <recommendedName>
        <fullName evidence="6">Cytosine-specific methyltransferase</fullName>
        <ecNumber evidence="6">2.1.1.37</ecNumber>
    </recommendedName>
</protein>
<accession>A0A7S3WR44</accession>
<dbReference type="PRINTS" id="PR00105">
    <property type="entry name" value="C5METTRFRASE"/>
</dbReference>
<evidence type="ECO:0000256" key="6">
    <source>
        <dbReference type="RuleBase" id="RU000417"/>
    </source>
</evidence>
<reference evidence="7" key="1">
    <citation type="submission" date="2021-01" db="EMBL/GenBank/DDBJ databases">
        <authorList>
            <person name="Corre E."/>
            <person name="Pelletier E."/>
            <person name="Niang G."/>
            <person name="Scheremetjew M."/>
            <person name="Finn R."/>
            <person name="Kale V."/>
            <person name="Holt S."/>
            <person name="Cochrane G."/>
            <person name="Meng A."/>
            <person name="Brown T."/>
            <person name="Cohen L."/>
        </authorList>
    </citation>
    <scope>NUCLEOTIDE SEQUENCE</scope>
    <source>
        <strain evidence="7">379</strain>
    </source>
</reference>
<dbReference type="AlphaFoldDB" id="A0A7S3WR44"/>
<dbReference type="InterPro" id="IPR018117">
    <property type="entry name" value="C5_DNA_meth_AS"/>
</dbReference>
<name>A0A7S3WR44_EMIHU</name>
<dbReference type="InterPro" id="IPR001525">
    <property type="entry name" value="C5_MeTfrase"/>
</dbReference>
<organism evidence="7">
    <name type="scientific">Emiliania huxleyi</name>
    <name type="common">Coccolithophore</name>
    <name type="synonym">Pontosphaera huxleyi</name>
    <dbReference type="NCBI Taxonomy" id="2903"/>
    <lineage>
        <taxon>Eukaryota</taxon>
        <taxon>Haptista</taxon>
        <taxon>Haptophyta</taxon>
        <taxon>Prymnesiophyceae</taxon>
        <taxon>Isochrysidales</taxon>
        <taxon>Noelaerhabdaceae</taxon>
        <taxon>Emiliania</taxon>
    </lineage>
</organism>
<dbReference type="InterPro" id="IPR031303">
    <property type="entry name" value="C5_meth_CS"/>
</dbReference>
<keyword evidence="2 4" id="KW-0808">Transferase</keyword>
<dbReference type="PROSITE" id="PS51679">
    <property type="entry name" value="SAM_MT_C5"/>
    <property type="match status" value="1"/>
</dbReference>
<dbReference type="NCBIfam" id="TIGR00675">
    <property type="entry name" value="dcm"/>
    <property type="match status" value="1"/>
</dbReference>
<dbReference type="EMBL" id="HBIR01040385">
    <property type="protein sequence ID" value="CAE0572660.1"/>
    <property type="molecule type" value="Transcribed_RNA"/>
</dbReference>
<dbReference type="GO" id="GO:0003677">
    <property type="term" value="F:DNA binding"/>
    <property type="evidence" value="ECO:0007669"/>
    <property type="project" value="TreeGrafter"/>
</dbReference>
<dbReference type="EC" id="2.1.1.37" evidence="6"/>
<feature type="active site" evidence="4">
    <location>
        <position position="238"/>
    </location>
</feature>
<evidence type="ECO:0000256" key="2">
    <source>
        <dbReference type="ARBA" id="ARBA00022679"/>
    </source>
</evidence>
<dbReference type="InterPro" id="IPR029063">
    <property type="entry name" value="SAM-dependent_MTases_sf"/>
</dbReference>